<dbReference type="Proteomes" id="UP001366166">
    <property type="component" value="Chromosome"/>
</dbReference>
<dbReference type="AlphaFoldDB" id="A0AAU9ERA7"/>
<gene>
    <name evidence="1" type="ORF">FAK_40650</name>
</gene>
<reference evidence="2" key="1">
    <citation type="journal article" date="2023" name="Arch. Microbiol.">
        <title>Desulfoferula mesophilus gen. nov. sp. nov., a mesophilic sulfate-reducing bacterium isolated from a brackish lake sediment.</title>
        <authorList>
            <person name="Watanabe T."/>
            <person name="Yabe T."/>
            <person name="Tsuji J.M."/>
            <person name="Fukui M."/>
        </authorList>
    </citation>
    <scope>NUCLEOTIDE SEQUENCE [LARGE SCALE GENOMIC DNA]</scope>
    <source>
        <strain evidence="2">12FAK</strain>
    </source>
</reference>
<organism evidence="1 2">
    <name type="scientific">Desulfoferula mesophila</name>
    <dbReference type="NCBI Taxonomy" id="3058419"/>
    <lineage>
        <taxon>Bacteria</taxon>
        <taxon>Pseudomonadati</taxon>
        <taxon>Thermodesulfobacteriota</taxon>
        <taxon>Desulfarculia</taxon>
        <taxon>Desulfarculales</taxon>
        <taxon>Desulfarculaceae</taxon>
        <taxon>Desulfoferula</taxon>
    </lineage>
</organism>
<dbReference type="Pfam" id="PF02596">
    <property type="entry name" value="DUF169"/>
    <property type="match status" value="1"/>
</dbReference>
<sequence>MISLEEVHKLGTELEIWLRMRSHPIAFKMLKSIDEVPEDAIIPTRDWKHKYALCQAMAKAQRDGMTIAMFKDDNWCFEPVLGLGLVPPRPEFFEGHHRYPDSVRDLQDAARWCQNMPRLEFGQYLGLVVAPINTCSFMPDLVVMHVNGLQTSQLLIIKCWLDGKDVPSQLSGHAACVYCTVPSLIQQECQVAIPCKGDRRLAMAQDDELLFTLLPEMLPGFMEGANFLQKHNWGLPLKQEYKEEYDLKPGYCEMAEMHGMDMQQSPPRQQKFQKH</sequence>
<keyword evidence="2" id="KW-1185">Reference proteome</keyword>
<dbReference type="EMBL" id="AP028679">
    <property type="protein sequence ID" value="BEQ16999.1"/>
    <property type="molecule type" value="Genomic_DNA"/>
</dbReference>
<proteinExistence type="predicted"/>
<dbReference type="InterPro" id="IPR003748">
    <property type="entry name" value="DUF169"/>
</dbReference>
<dbReference type="PANTHER" id="PTHR37954:SF3">
    <property type="entry name" value="DUF169 DOMAIN-CONTAINING PROTEIN"/>
    <property type="match status" value="1"/>
</dbReference>
<evidence type="ECO:0000313" key="1">
    <source>
        <dbReference type="EMBL" id="BEQ16999.1"/>
    </source>
</evidence>
<name>A0AAU9ERA7_9BACT</name>
<protein>
    <submittedName>
        <fullName evidence="1">Uncharacterized protein</fullName>
    </submittedName>
</protein>
<dbReference type="RefSeq" id="WP_338603628.1">
    <property type="nucleotide sequence ID" value="NZ_AP028679.1"/>
</dbReference>
<evidence type="ECO:0000313" key="2">
    <source>
        <dbReference type="Proteomes" id="UP001366166"/>
    </source>
</evidence>
<dbReference type="KEGG" id="dmp:FAK_40650"/>
<accession>A0AAU9ERA7</accession>
<dbReference type="PANTHER" id="PTHR37954">
    <property type="entry name" value="BLL4979 PROTEIN"/>
    <property type="match status" value="1"/>
</dbReference>